<evidence type="ECO:0000313" key="3">
    <source>
        <dbReference type="Proteomes" id="UP001311799"/>
    </source>
</evidence>
<organism evidence="2 3">
    <name type="scientific">Cryptosporidium xiaoi</name>
    <dbReference type="NCBI Taxonomy" id="659607"/>
    <lineage>
        <taxon>Eukaryota</taxon>
        <taxon>Sar</taxon>
        <taxon>Alveolata</taxon>
        <taxon>Apicomplexa</taxon>
        <taxon>Conoidasida</taxon>
        <taxon>Coccidia</taxon>
        <taxon>Eucoccidiorida</taxon>
        <taxon>Eimeriorina</taxon>
        <taxon>Cryptosporidiidae</taxon>
        <taxon>Cryptosporidium</taxon>
    </lineage>
</organism>
<comment type="caution">
    <text evidence="2">The sequence shown here is derived from an EMBL/GenBank/DDBJ whole genome shotgun (WGS) entry which is preliminary data.</text>
</comment>
<accession>A0AAV9Y0Y9</accession>
<dbReference type="EMBL" id="JAWDEY010000010">
    <property type="protein sequence ID" value="KAK6589842.1"/>
    <property type="molecule type" value="Genomic_DNA"/>
</dbReference>
<reference evidence="2 3" key="1">
    <citation type="submission" date="2023-10" db="EMBL/GenBank/DDBJ databases">
        <title>Comparative genomics analysis reveals potential genetic determinants of host preference in Cryptosporidium xiaoi.</title>
        <authorList>
            <person name="Xiao L."/>
            <person name="Li J."/>
        </authorList>
    </citation>
    <scope>NUCLEOTIDE SEQUENCE [LARGE SCALE GENOMIC DNA]</scope>
    <source>
        <strain evidence="2 3">52996</strain>
    </source>
</reference>
<gene>
    <name evidence="2" type="ORF">RS030_192840</name>
</gene>
<evidence type="ECO:0000313" key="2">
    <source>
        <dbReference type="EMBL" id="KAK6589842.1"/>
    </source>
</evidence>
<keyword evidence="3" id="KW-1185">Reference proteome</keyword>
<dbReference type="InterPro" id="IPR016024">
    <property type="entry name" value="ARM-type_fold"/>
</dbReference>
<proteinExistence type="predicted"/>
<sequence>MKEASTEKYQGMQSNWGETILAEAKQKGPILFSGTDWVVVPLDSLSPSRRSIIHPISQRLAVVENTALVDGLFGRIWEFPKCENVRERKVTRGDQFVGDSRIDFQWNKTERTLCRVCGKHILKQKFATEHYQKSPTCWRLVMKHIGIIDFDSNQGLVGGSPSPKNTVSYKTEEAVVSYKSSKNENVGANSPSLCSTSLLPHSSSTATSSSSSPPYSPVSPRQAVRDKKQAFSAEQLGGGVQDTGATRIPVSGFLAADNPNVNNTEAISGVYIPTSNVEYILQDKSMNMFRTATKRVYEELMKFRGSGGTGSNFNMKDIDEDSIELGIESSSKFDSRIVENIMGETRNRDEIVGNVSNGDGSVIDVNRNDLLLLGNSDTDNSDNNNIEFSNRDEKNGFLSRNFLRFPGINGSEEPYLLISSILPNVFPSISHRPLPVNVCYIKLTFNWHGARLVRDLWALDCELLVDWGDGVLTQARRFTLRELGEPPEADNEMRNIYSQGFAYLKCFVPHKPPGRADIKIRIPKSLWEYWEAFSNDKNNVVMFHSPQVFASNQIGNVVFDSSNSNNICAGLNIVNKIHNNDNMNNSGIAGPISEGNGSGYVNQNRKAVPYSSKNTGGKKIDTNFDNVCKNHSTSNCSCQNCSVKSSIIESQSQNVVEKRMLNRE</sequence>
<feature type="region of interest" description="Disordered" evidence="1">
    <location>
        <begin position="181"/>
        <end position="239"/>
    </location>
</feature>
<dbReference type="SUPFAM" id="SSF48371">
    <property type="entry name" value="ARM repeat"/>
    <property type="match status" value="1"/>
</dbReference>
<feature type="compositionally biased region" description="Low complexity" evidence="1">
    <location>
        <begin position="190"/>
        <end position="213"/>
    </location>
</feature>
<dbReference type="AlphaFoldDB" id="A0AAV9Y0Y9"/>
<evidence type="ECO:0000256" key="1">
    <source>
        <dbReference type="SAM" id="MobiDB-lite"/>
    </source>
</evidence>
<protein>
    <submittedName>
        <fullName evidence="2">Apicomplexan-specific</fullName>
    </submittedName>
</protein>
<dbReference type="Proteomes" id="UP001311799">
    <property type="component" value="Unassembled WGS sequence"/>
</dbReference>
<name>A0AAV9Y0Y9_9CRYT</name>